<name>A0A502D3F8_9MICO</name>
<dbReference type="OrthoDB" id="4868827at2"/>
<reference evidence="1 2" key="1">
    <citation type="journal article" date="2019" name="Environ. Microbiol.">
        <title>Species interactions and distinct microbial communities in high Arctic permafrost affected cryosols are associated with the CH4 and CO2 gas fluxes.</title>
        <authorList>
            <person name="Altshuler I."/>
            <person name="Hamel J."/>
            <person name="Turney S."/>
            <person name="Magnuson E."/>
            <person name="Levesque R."/>
            <person name="Greer C."/>
            <person name="Whyte L.G."/>
        </authorList>
    </citation>
    <scope>NUCLEOTIDE SEQUENCE [LARGE SCALE GENOMIC DNA]</scope>
    <source>
        <strain evidence="1 2">S9.3A</strain>
    </source>
</reference>
<dbReference type="Proteomes" id="UP000317722">
    <property type="component" value="Unassembled WGS sequence"/>
</dbReference>
<dbReference type="EMBL" id="RCZM01000001">
    <property type="protein sequence ID" value="TPG19454.1"/>
    <property type="molecule type" value="Genomic_DNA"/>
</dbReference>
<evidence type="ECO:0000313" key="2">
    <source>
        <dbReference type="Proteomes" id="UP000317722"/>
    </source>
</evidence>
<comment type="caution">
    <text evidence="1">The sequence shown here is derived from an EMBL/GenBank/DDBJ whole genome shotgun (WGS) entry which is preliminary data.</text>
</comment>
<organism evidence="1 2">
    <name type="scientific">Pedococcus bigeumensis</name>
    <dbReference type="NCBI Taxonomy" id="433644"/>
    <lineage>
        <taxon>Bacteria</taxon>
        <taxon>Bacillati</taxon>
        <taxon>Actinomycetota</taxon>
        <taxon>Actinomycetes</taxon>
        <taxon>Micrococcales</taxon>
        <taxon>Intrasporangiaceae</taxon>
        <taxon>Pedococcus</taxon>
    </lineage>
</organism>
<accession>A0A502D3F8</accession>
<sequence>MDTISFHKLRTAVQENANPADDLAANRLRHSLHSALTGSRLFAEVEFGHTEDPNQMVIGVCRCADDVLPWEAGMGVERLWQTVAADAQWEAHTVGCTDTLMEFEAAVTVDESGHYVTVHLVAEPSEATKAVIVQRADEAAEAAASEAMSTLPS</sequence>
<protein>
    <submittedName>
        <fullName evidence="1">Uncharacterized protein</fullName>
    </submittedName>
</protein>
<keyword evidence="2" id="KW-1185">Reference proteome</keyword>
<proteinExistence type="predicted"/>
<dbReference type="AlphaFoldDB" id="A0A502D3F8"/>
<evidence type="ECO:0000313" key="1">
    <source>
        <dbReference type="EMBL" id="TPG19454.1"/>
    </source>
</evidence>
<gene>
    <name evidence="1" type="ORF">EAH86_03015</name>
</gene>
<dbReference type="RefSeq" id="WP_140737102.1">
    <property type="nucleotide sequence ID" value="NZ_RCZM01000001.1"/>
</dbReference>